<dbReference type="Proteomes" id="UP001500618">
    <property type="component" value="Unassembled WGS sequence"/>
</dbReference>
<dbReference type="InterPro" id="IPR003141">
    <property type="entry name" value="Pol/His_phosphatase_N"/>
</dbReference>
<dbReference type="InterPro" id="IPR016195">
    <property type="entry name" value="Pol/histidinol_Pase-like"/>
</dbReference>
<dbReference type="EMBL" id="BAAANY010000031">
    <property type="protein sequence ID" value="GAA1705900.1"/>
    <property type="molecule type" value="Genomic_DNA"/>
</dbReference>
<gene>
    <name evidence="2" type="ORF">GCM10009765_64170</name>
</gene>
<dbReference type="PANTHER" id="PTHR42924">
    <property type="entry name" value="EXONUCLEASE"/>
    <property type="match status" value="1"/>
</dbReference>
<keyword evidence="3" id="KW-1185">Reference proteome</keyword>
<proteinExistence type="predicted"/>
<feature type="domain" description="Polymerase/histidinol phosphatase N-terminal" evidence="1">
    <location>
        <begin position="3"/>
        <end position="67"/>
    </location>
</feature>
<dbReference type="SUPFAM" id="SSF89550">
    <property type="entry name" value="PHP domain-like"/>
    <property type="match status" value="1"/>
</dbReference>
<accession>A0ABN2IIV4</accession>
<dbReference type="SMART" id="SM00481">
    <property type="entry name" value="POLIIIAc"/>
    <property type="match status" value="1"/>
</dbReference>
<dbReference type="Gene3D" id="3.20.20.140">
    <property type="entry name" value="Metal-dependent hydrolases"/>
    <property type="match status" value="1"/>
</dbReference>
<evidence type="ECO:0000259" key="1">
    <source>
        <dbReference type="SMART" id="SM00481"/>
    </source>
</evidence>
<dbReference type="InterPro" id="IPR052018">
    <property type="entry name" value="PHP_domain"/>
</dbReference>
<name>A0ABN2IIV4_9ACTN</name>
<comment type="caution">
    <text evidence="2">The sequence shown here is derived from an EMBL/GenBank/DDBJ whole genome shotgun (WGS) entry which is preliminary data.</text>
</comment>
<dbReference type="Pfam" id="PF02811">
    <property type="entry name" value="PHP"/>
    <property type="match status" value="1"/>
</dbReference>
<reference evidence="2 3" key="1">
    <citation type="journal article" date="2019" name="Int. J. Syst. Evol. Microbiol.">
        <title>The Global Catalogue of Microorganisms (GCM) 10K type strain sequencing project: providing services to taxonomists for standard genome sequencing and annotation.</title>
        <authorList>
            <consortium name="The Broad Institute Genomics Platform"/>
            <consortium name="The Broad Institute Genome Sequencing Center for Infectious Disease"/>
            <person name="Wu L."/>
            <person name="Ma J."/>
        </authorList>
    </citation>
    <scope>NUCLEOTIDE SEQUENCE [LARGE SCALE GENOMIC DNA]</scope>
    <source>
        <strain evidence="2 3">JCM 14718</strain>
    </source>
</reference>
<dbReference type="CDD" id="cd07438">
    <property type="entry name" value="PHP_HisPPase_AMP"/>
    <property type="match status" value="1"/>
</dbReference>
<dbReference type="InterPro" id="IPR004013">
    <property type="entry name" value="PHP_dom"/>
</dbReference>
<dbReference type="Gene3D" id="1.10.150.650">
    <property type="match status" value="1"/>
</dbReference>
<dbReference type="RefSeq" id="WP_344313995.1">
    <property type="nucleotide sequence ID" value="NZ_BAAANY010000031.1"/>
</dbReference>
<evidence type="ECO:0000313" key="2">
    <source>
        <dbReference type="EMBL" id="GAA1705900.1"/>
    </source>
</evidence>
<sequence length="288" mass="30504">MRIDLHTHSAASDGTMSPAAVLRAAVDARLDVVALTDHDTTAGWAEAAAAVPSGLTLIRGAELSCVWWPADRDQPPISLHLLAYLFDPAEPRLRAERLRVREGRVGRARTMVERMVADGHDMRWDDVAEEAGGGPVGRPHVARAMVRRGLVSTMDEAFTAAWIGAGGRYRVAKPDTNVLTAIELVRAAGGVPVFAHPMAAKRGLLVPDGAYAVLAEAGLGGIEANHVDHEPPARQKIRAIAAELGLFVTGSSDFHGANKTIALGAETTEPSAYERLLSEASGVEPVRG</sequence>
<dbReference type="PANTHER" id="PTHR42924:SF3">
    <property type="entry name" value="POLYMERASE_HISTIDINOL PHOSPHATASE N-TERMINAL DOMAIN-CONTAINING PROTEIN"/>
    <property type="match status" value="1"/>
</dbReference>
<organism evidence="2 3">
    <name type="scientific">Fodinicola feengrottensis</name>
    <dbReference type="NCBI Taxonomy" id="435914"/>
    <lineage>
        <taxon>Bacteria</taxon>
        <taxon>Bacillati</taxon>
        <taxon>Actinomycetota</taxon>
        <taxon>Actinomycetes</taxon>
        <taxon>Mycobacteriales</taxon>
        <taxon>Fodinicola</taxon>
    </lineage>
</organism>
<protein>
    <submittedName>
        <fullName evidence="2">PHP domain-containing protein</fullName>
    </submittedName>
</protein>
<evidence type="ECO:0000313" key="3">
    <source>
        <dbReference type="Proteomes" id="UP001500618"/>
    </source>
</evidence>